<dbReference type="GO" id="GO:0006508">
    <property type="term" value="P:proteolysis"/>
    <property type="evidence" value="ECO:0007669"/>
    <property type="project" value="InterPro"/>
</dbReference>
<dbReference type="GO" id="GO:0004252">
    <property type="term" value="F:serine-type endopeptidase activity"/>
    <property type="evidence" value="ECO:0007669"/>
    <property type="project" value="InterPro"/>
</dbReference>
<dbReference type="SUPFAM" id="SSF50494">
    <property type="entry name" value="Trypsin-like serine proteases"/>
    <property type="match status" value="1"/>
</dbReference>
<reference evidence="11" key="1">
    <citation type="submission" date="2022-10" db="UniProtKB">
        <authorList>
            <consortium name="EnsemblMetazoa"/>
        </authorList>
    </citation>
    <scope>IDENTIFICATION</scope>
    <source>
        <strain evidence="11">SANGQUA</strain>
    </source>
</reference>
<dbReference type="InterPro" id="IPR051487">
    <property type="entry name" value="Ser/Thr_Proteases_Immune/Dev"/>
</dbReference>
<evidence type="ECO:0000256" key="2">
    <source>
        <dbReference type="ARBA" id="ARBA00022525"/>
    </source>
</evidence>
<keyword evidence="2" id="KW-0964">Secreted</keyword>
<dbReference type="InterPro" id="IPR009003">
    <property type="entry name" value="Peptidase_S1_PA"/>
</dbReference>
<dbReference type="GO" id="GO:0005576">
    <property type="term" value="C:extracellular region"/>
    <property type="evidence" value="ECO:0007669"/>
    <property type="project" value="UniProtKB-SubCell"/>
</dbReference>
<keyword evidence="7" id="KW-0325">Glycoprotein</keyword>
<comment type="similarity">
    <text evidence="8">Belongs to the peptidase S1 family. CLIP subfamily.</text>
</comment>
<keyword evidence="6" id="KW-1015">Disulfide bond</keyword>
<dbReference type="EnsemblMetazoa" id="AQUA017328-RA">
    <property type="protein sequence ID" value="AQUA017328-PA"/>
    <property type="gene ID" value="AQUA017328"/>
</dbReference>
<dbReference type="Pfam" id="PF00089">
    <property type="entry name" value="Trypsin"/>
    <property type="match status" value="1"/>
</dbReference>
<protein>
    <recommendedName>
        <fullName evidence="10">Peptidase S1 domain-containing protein</fullName>
    </recommendedName>
</protein>
<keyword evidence="5" id="KW-0391">Immunity</keyword>
<dbReference type="Gene3D" id="2.40.10.10">
    <property type="entry name" value="Trypsin-like serine proteases"/>
    <property type="match status" value="1"/>
</dbReference>
<name>A0A904A3E3_ANOQN</name>
<accession>A0A904A3E3</accession>
<dbReference type="AlphaFoldDB" id="A0A904A3E3"/>
<keyword evidence="12" id="KW-1185">Reference proteome</keyword>
<evidence type="ECO:0000256" key="4">
    <source>
        <dbReference type="ARBA" id="ARBA00022729"/>
    </source>
</evidence>
<dbReference type="InterPro" id="IPR001254">
    <property type="entry name" value="Trypsin_dom"/>
</dbReference>
<keyword evidence="3" id="KW-0399">Innate immunity</keyword>
<evidence type="ECO:0000313" key="11">
    <source>
        <dbReference type="EnsemblMetazoa" id="AQUA017328-PA"/>
    </source>
</evidence>
<evidence type="ECO:0000256" key="5">
    <source>
        <dbReference type="ARBA" id="ARBA00022859"/>
    </source>
</evidence>
<evidence type="ECO:0000256" key="9">
    <source>
        <dbReference type="SAM" id="SignalP"/>
    </source>
</evidence>
<keyword evidence="4 9" id="KW-0732">Signal</keyword>
<feature type="chain" id="PRO_5037725256" description="Peptidase S1 domain-containing protein" evidence="9">
    <location>
        <begin position="21"/>
        <end position="273"/>
    </location>
</feature>
<evidence type="ECO:0000256" key="8">
    <source>
        <dbReference type="ARBA" id="ARBA00024195"/>
    </source>
</evidence>
<dbReference type="PROSITE" id="PS50240">
    <property type="entry name" value="TRYPSIN_DOM"/>
    <property type="match status" value="1"/>
</dbReference>
<evidence type="ECO:0000256" key="7">
    <source>
        <dbReference type="ARBA" id="ARBA00023180"/>
    </source>
</evidence>
<proteinExistence type="inferred from homology"/>
<evidence type="ECO:0000256" key="3">
    <source>
        <dbReference type="ARBA" id="ARBA00022588"/>
    </source>
</evidence>
<dbReference type="PANTHER" id="PTHR24256">
    <property type="entry name" value="TRYPTASE-RELATED"/>
    <property type="match status" value="1"/>
</dbReference>
<feature type="domain" description="Peptidase S1" evidence="10">
    <location>
        <begin position="39"/>
        <end position="268"/>
    </location>
</feature>
<dbReference type="InterPro" id="IPR043504">
    <property type="entry name" value="Peptidase_S1_PA_chymotrypsin"/>
</dbReference>
<comment type="subcellular location">
    <subcellularLocation>
        <location evidence="1">Secreted</location>
    </subcellularLocation>
</comment>
<dbReference type="Proteomes" id="UP000076407">
    <property type="component" value="Unassembled WGS sequence"/>
</dbReference>
<organism evidence="11 12">
    <name type="scientific">Anopheles quadriannulatus</name>
    <name type="common">Mosquito</name>
    <dbReference type="NCBI Taxonomy" id="34691"/>
    <lineage>
        <taxon>Eukaryota</taxon>
        <taxon>Metazoa</taxon>
        <taxon>Ecdysozoa</taxon>
        <taxon>Arthropoda</taxon>
        <taxon>Hexapoda</taxon>
        <taxon>Insecta</taxon>
        <taxon>Pterygota</taxon>
        <taxon>Neoptera</taxon>
        <taxon>Endopterygota</taxon>
        <taxon>Diptera</taxon>
        <taxon>Nematocera</taxon>
        <taxon>Culicoidea</taxon>
        <taxon>Culicidae</taxon>
        <taxon>Anophelinae</taxon>
        <taxon>Anopheles</taxon>
    </lineage>
</organism>
<evidence type="ECO:0000313" key="12">
    <source>
        <dbReference type="Proteomes" id="UP000076407"/>
    </source>
</evidence>
<sequence>MKVSVAAILLSALCVSVIDGVVLDPIERPSAKIAPSPLATDGYLAYPGQFLHHAALRFKTKSSTRVHGCVGSLITPVYILTTAACVNHNSVEYAFAILGSLFNGNTEWEQHINISMNGVRIHPPSPMYGHNDIATIHMDHPATLNEYVQPIRLPRLSDTRTYEMMEGTATSALDGEGLRYLRNQVMSNADCHEAIQPLYNISAQHICTDTYIGGSLCGRNSGSALTVEDENGRMLVGVGNIVFLCDLHYPIRHIRVSYFREWIELYSDYKFEP</sequence>
<evidence type="ECO:0000259" key="10">
    <source>
        <dbReference type="PROSITE" id="PS50240"/>
    </source>
</evidence>
<feature type="signal peptide" evidence="9">
    <location>
        <begin position="1"/>
        <end position="20"/>
    </location>
</feature>
<dbReference type="GO" id="GO:0045087">
    <property type="term" value="P:innate immune response"/>
    <property type="evidence" value="ECO:0007669"/>
    <property type="project" value="UniProtKB-KW"/>
</dbReference>
<dbReference type="SMART" id="SM00020">
    <property type="entry name" value="Tryp_SPc"/>
    <property type="match status" value="1"/>
</dbReference>
<evidence type="ECO:0000256" key="6">
    <source>
        <dbReference type="ARBA" id="ARBA00023157"/>
    </source>
</evidence>
<evidence type="ECO:0000256" key="1">
    <source>
        <dbReference type="ARBA" id="ARBA00004613"/>
    </source>
</evidence>